<feature type="region of interest" description="Disordered" evidence="1">
    <location>
        <begin position="376"/>
        <end position="401"/>
    </location>
</feature>
<proteinExistence type="predicted"/>
<feature type="compositionally biased region" description="Polar residues" evidence="1">
    <location>
        <begin position="35"/>
        <end position="45"/>
    </location>
</feature>
<gene>
    <name evidence="2" type="ORF">B0T20DRAFT_410279</name>
</gene>
<protein>
    <submittedName>
        <fullName evidence="2">Uncharacterized protein</fullName>
    </submittedName>
</protein>
<evidence type="ECO:0000313" key="3">
    <source>
        <dbReference type="Proteomes" id="UP001281003"/>
    </source>
</evidence>
<evidence type="ECO:0000313" key="2">
    <source>
        <dbReference type="EMBL" id="KAK3398156.1"/>
    </source>
</evidence>
<feature type="region of interest" description="Disordered" evidence="1">
    <location>
        <begin position="35"/>
        <end position="75"/>
    </location>
</feature>
<dbReference type="EMBL" id="JAUTDP010000006">
    <property type="protein sequence ID" value="KAK3398156.1"/>
    <property type="molecule type" value="Genomic_DNA"/>
</dbReference>
<comment type="caution">
    <text evidence="2">The sequence shown here is derived from an EMBL/GenBank/DDBJ whole genome shotgun (WGS) entry which is preliminary data.</text>
</comment>
<dbReference type="AlphaFoldDB" id="A0AAE0PE00"/>
<name>A0AAE0PE00_SORBR</name>
<sequence>MLPRGLQSSQPFNRSCARLLTARYATTPSLAFSTSPTRCNTSGTRANKERAERQTFDKGNEREPHIKRRDSDPDAGKVHYIKPLIRYHAVASPHRVRVRYVRAGGENVASQRATKEAEKEEEKEEEKEVYPTRGELQEWFNQFIAERSIPGFKDTTQAQPRESPKMRVRKRIVPDKVQSEEEVIKLEDLDLSGPTENKKRRGTLGSTTSGEPGKQVDTRTSSVDMAEKKADSQSNIDDGPAIIVLNGVSRSLVESDFRYLAGHGQLVDGWTYGLVKVVQSRSRITHEPRGSYLLFFDTEHNARAYINVLERLHIKSRLRLPKEWQPKSTDMPESTATLTPVRVAAKQESPEVVDDSPNALPNVTKLYVDKLPDMDERQDMDDWQGDNLKRRSKPDDDLDANRYTLLPPTTPLHYQIFTRHNILEYENIREAKKGLRPHQILSPPPTSGRSAAEVPAPPKDLIDYAQNPPIEHSKTKVLVYLVGAKLTTRALRTAIEMDAEARNYPWQLVQEDEDTATTTTAATKKTTEELLGKGETDPAIKPIMSTLSIIKFSKFNDHRIEHEVDEFSDGKTEEGEMYGFSRFVVSFVDVTEARRFVRTWHKREMLDPRTERMVQVNVTALW</sequence>
<reference evidence="2" key="1">
    <citation type="journal article" date="2023" name="Mol. Phylogenet. Evol.">
        <title>Genome-scale phylogeny and comparative genomics of the fungal order Sordariales.</title>
        <authorList>
            <person name="Hensen N."/>
            <person name="Bonometti L."/>
            <person name="Westerberg I."/>
            <person name="Brannstrom I.O."/>
            <person name="Guillou S."/>
            <person name="Cros-Aarteil S."/>
            <person name="Calhoun S."/>
            <person name="Haridas S."/>
            <person name="Kuo A."/>
            <person name="Mondo S."/>
            <person name="Pangilinan J."/>
            <person name="Riley R."/>
            <person name="LaButti K."/>
            <person name="Andreopoulos B."/>
            <person name="Lipzen A."/>
            <person name="Chen C."/>
            <person name="Yan M."/>
            <person name="Daum C."/>
            <person name="Ng V."/>
            <person name="Clum A."/>
            <person name="Steindorff A."/>
            <person name="Ohm R.A."/>
            <person name="Martin F."/>
            <person name="Silar P."/>
            <person name="Natvig D.O."/>
            <person name="Lalanne C."/>
            <person name="Gautier V."/>
            <person name="Ament-Velasquez S.L."/>
            <person name="Kruys A."/>
            <person name="Hutchinson M.I."/>
            <person name="Powell A.J."/>
            <person name="Barry K."/>
            <person name="Miller A.N."/>
            <person name="Grigoriev I.V."/>
            <person name="Debuchy R."/>
            <person name="Gladieux P."/>
            <person name="Hiltunen Thoren M."/>
            <person name="Johannesson H."/>
        </authorList>
    </citation>
    <scope>NUCLEOTIDE SEQUENCE</scope>
    <source>
        <strain evidence="2">FGSC 1904</strain>
    </source>
</reference>
<dbReference type="Proteomes" id="UP001281003">
    <property type="component" value="Unassembled WGS sequence"/>
</dbReference>
<feature type="compositionally biased region" description="Basic and acidic residues" evidence="1">
    <location>
        <begin position="46"/>
        <end position="75"/>
    </location>
</feature>
<accession>A0AAE0PE00</accession>
<organism evidence="2 3">
    <name type="scientific">Sordaria brevicollis</name>
    <dbReference type="NCBI Taxonomy" id="83679"/>
    <lineage>
        <taxon>Eukaryota</taxon>
        <taxon>Fungi</taxon>
        <taxon>Dikarya</taxon>
        <taxon>Ascomycota</taxon>
        <taxon>Pezizomycotina</taxon>
        <taxon>Sordariomycetes</taxon>
        <taxon>Sordariomycetidae</taxon>
        <taxon>Sordariales</taxon>
        <taxon>Sordariaceae</taxon>
        <taxon>Sordaria</taxon>
    </lineage>
</organism>
<feature type="region of interest" description="Disordered" evidence="1">
    <location>
        <begin position="107"/>
        <end position="130"/>
    </location>
</feature>
<feature type="region of interest" description="Disordered" evidence="1">
    <location>
        <begin position="188"/>
        <end position="234"/>
    </location>
</feature>
<feature type="compositionally biased region" description="Basic and acidic residues" evidence="1">
    <location>
        <begin position="113"/>
        <end position="130"/>
    </location>
</feature>
<reference evidence="2" key="2">
    <citation type="submission" date="2023-07" db="EMBL/GenBank/DDBJ databases">
        <authorList>
            <consortium name="Lawrence Berkeley National Laboratory"/>
            <person name="Haridas S."/>
            <person name="Hensen N."/>
            <person name="Bonometti L."/>
            <person name="Westerberg I."/>
            <person name="Brannstrom I.O."/>
            <person name="Guillou S."/>
            <person name="Cros-Aarteil S."/>
            <person name="Calhoun S."/>
            <person name="Kuo A."/>
            <person name="Mondo S."/>
            <person name="Pangilinan J."/>
            <person name="Riley R."/>
            <person name="LaButti K."/>
            <person name="Andreopoulos B."/>
            <person name="Lipzen A."/>
            <person name="Chen C."/>
            <person name="Yanf M."/>
            <person name="Daum C."/>
            <person name="Ng V."/>
            <person name="Clum A."/>
            <person name="Steindorff A."/>
            <person name="Ohm R."/>
            <person name="Martin F."/>
            <person name="Silar P."/>
            <person name="Natvig D."/>
            <person name="Lalanne C."/>
            <person name="Gautier V."/>
            <person name="Ament-velasquez S.L."/>
            <person name="Kruys A."/>
            <person name="Hutchinson M.I."/>
            <person name="Powell A.J."/>
            <person name="Barry K."/>
            <person name="Miller A.N."/>
            <person name="Grigoriev I.V."/>
            <person name="Debuchy R."/>
            <person name="Gladieux P."/>
            <person name="Thoren M.H."/>
            <person name="Johannesson H."/>
        </authorList>
    </citation>
    <scope>NUCLEOTIDE SEQUENCE</scope>
    <source>
        <strain evidence="2">FGSC 1904</strain>
    </source>
</reference>
<keyword evidence="3" id="KW-1185">Reference proteome</keyword>
<evidence type="ECO:0000256" key="1">
    <source>
        <dbReference type="SAM" id="MobiDB-lite"/>
    </source>
</evidence>